<dbReference type="AlphaFoldDB" id="A0A9P6XVC0"/>
<dbReference type="EMBL" id="JAANIU010009562">
    <property type="protein sequence ID" value="KAG1532940.1"/>
    <property type="molecule type" value="Genomic_DNA"/>
</dbReference>
<dbReference type="Proteomes" id="UP000740926">
    <property type="component" value="Unassembled WGS sequence"/>
</dbReference>
<evidence type="ECO:0000256" key="1">
    <source>
        <dbReference type="SAM" id="MobiDB-lite"/>
    </source>
</evidence>
<protein>
    <submittedName>
        <fullName evidence="2">Uncharacterized protein</fullName>
    </submittedName>
</protein>
<reference evidence="2 3" key="1">
    <citation type="journal article" date="2020" name="Microb. Genom.">
        <title>Genetic diversity of clinical and environmental Mucorales isolates obtained from an investigation of mucormycosis cases among solid organ transplant recipients.</title>
        <authorList>
            <person name="Nguyen M.H."/>
            <person name="Kaul D."/>
            <person name="Muto C."/>
            <person name="Cheng S.J."/>
            <person name="Richter R.A."/>
            <person name="Bruno V.M."/>
            <person name="Liu G."/>
            <person name="Beyhan S."/>
            <person name="Sundermann A.J."/>
            <person name="Mounaud S."/>
            <person name="Pasculle A.W."/>
            <person name="Nierman W.C."/>
            <person name="Driscoll E."/>
            <person name="Cumbie R."/>
            <person name="Clancy C.J."/>
            <person name="Dupont C.L."/>
        </authorList>
    </citation>
    <scope>NUCLEOTIDE SEQUENCE [LARGE SCALE GENOMIC DNA]</scope>
    <source>
        <strain evidence="2 3">GL24</strain>
    </source>
</reference>
<evidence type="ECO:0000313" key="2">
    <source>
        <dbReference type="EMBL" id="KAG1532940.1"/>
    </source>
</evidence>
<evidence type="ECO:0000313" key="3">
    <source>
        <dbReference type="Proteomes" id="UP000740926"/>
    </source>
</evidence>
<keyword evidence="3" id="KW-1185">Reference proteome</keyword>
<feature type="compositionally biased region" description="Gly residues" evidence="1">
    <location>
        <begin position="24"/>
        <end position="35"/>
    </location>
</feature>
<feature type="region of interest" description="Disordered" evidence="1">
    <location>
        <begin position="1"/>
        <end position="53"/>
    </location>
</feature>
<name>A0A9P6XVC0_9FUNG</name>
<organism evidence="2 3">
    <name type="scientific">Rhizopus delemar</name>
    <dbReference type="NCBI Taxonomy" id="936053"/>
    <lineage>
        <taxon>Eukaryota</taxon>
        <taxon>Fungi</taxon>
        <taxon>Fungi incertae sedis</taxon>
        <taxon>Mucoromycota</taxon>
        <taxon>Mucoromycotina</taxon>
        <taxon>Mucoromycetes</taxon>
        <taxon>Mucorales</taxon>
        <taxon>Mucorineae</taxon>
        <taxon>Rhizopodaceae</taxon>
        <taxon>Rhizopus</taxon>
    </lineage>
</organism>
<gene>
    <name evidence="2" type="ORF">G6F50_016038</name>
</gene>
<comment type="caution">
    <text evidence="2">The sequence shown here is derived from an EMBL/GenBank/DDBJ whole genome shotgun (WGS) entry which is preliminary data.</text>
</comment>
<sequence>MVHRTGRRQAATSTDGQRAAVDGGASGVGIRTGQGHGRRTVLDQAAATGNHTAQRQRVAAQQIQIDTRCDPDVVGQVDACRCIQRRVAAHGQRAAAERSVVADHQAAAIECNATTEQIGAAQAQDASSVLDQAAGA</sequence>
<accession>A0A9P6XVC0</accession>
<proteinExistence type="predicted"/>